<dbReference type="Bgee" id="ENSOANG00000045591">
    <property type="expression patterns" value="Expressed in adult mammalian kidney and 7 other cell types or tissues"/>
</dbReference>
<reference evidence="2 3" key="1">
    <citation type="journal article" date="2008" name="Nature">
        <title>Genome analysis of the platypus reveals unique signatures of evolution.</title>
        <authorList>
            <person name="Warren W.C."/>
            <person name="Hillier L.W."/>
            <person name="Marshall Graves J.A."/>
            <person name="Birney E."/>
            <person name="Ponting C.P."/>
            <person name="Grutzner F."/>
            <person name="Belov K."/>
            <person name="Miller W."/>
            <person name="Clarke L."/>
            <person name="Chinwalla A.T."/>
            <person name="Yang S.P."/>
            <person name="Heger A."/>
            <person name="Locke D.P."/>
            <person name="Miethke P."/>
            <person name="Waters P.D."/>
            <person name="Veyrunes F."/>
            <person name="Fulton L."/>
            <person name="Fulton B."/>
            <person name="Graves T."/>
            <person name="Wallis J."/>
            <person name="Puente X.S."/>
            <person name="Lopez-Otin C."/>
            <person name="Ordonez G.R."/>
            <person name="Eichler E.E."/>
            <person name="Chen L."/>
            <person name="Cheng Z."/>
            <person name="Deakin J.E."/>
            <person name="Alsop A."/>
            <person name="Thompson K."/>
            <person name="Kirby P."/>
            <person name="Papenfuss A.T."/>
            <person name="Wakefield M.J."/>
            <person name="Olender T."/>
            <person name="Lancet D."/>
            <person name="Huttley G.A."/>
            <person name="Smit A.F."/>
            <person name="Pask A."/>
            <person name="Temple-Smith P."/>
            <person name="Batzer M.A."/>
            <person name="Walker J.A."/>
            <person name="Konkel M.K."/>
            <person name="Harris R.S."/>
            <person name="Whittington C.M."/>
            <person name="Wong E.S."/>
            <person name="Gemmell N.J."/>
            <person name="Buschiazzo E."/>
            <person name="Vargas Jentzsch I.M."/>
            <person name="Merkel A."/>
            <person name="Schmitz J."/>
            <person name="Zemann A."/>
            <person name="Churakov G."/>
            <person name="Kriegs J.O."/>
            <person name="Brosius J."/>
            <person name="Murchison E.P."/>
            <person name="Sachidanandam R."/>
            <person name="Smith C."/>
            <person name="Hannon G.J."/>
            <person name="Tsend-Ayush E."/>
            <person name="McMillan D."/>
            <person name="Attenborough R."/>
            <person name="Rens W."/>
            <person name="Ferguson-Smith M."/>
            <person name="Lefevre C.M."/>
            <person name="Sharp J.A."/>
            <person name="Nicholas K.R."/>
            <person name="Ray D.A."/>
            <person name="Kube M."/>
            <person name="Reinhardt R."/>
            <person name="Pringle T.H."/>
            <person name="Taylor J."/>
            <person name="Jones R.C."/>
            <person name="Nixon B."/>
            <person name="Dacheux J.L."/>
            <person name="Niwa H."/>
            <person name="Sekita Y."/>
            <person name="Huang X."/>
            <person name="Stark A."/>
            <person name="Kheradpour P."/>
            <person name="Kellis M."/>
            <person name="Flicek P."/>
            <person name="Chen Y."/>
            <person name="Webber C."/>
            <person name="Hardison R."/>
            <person name="Nelson J."/>
            <person name="Hallsworth-Pepin K."/>
            <person name="Delehaunty K."/>
            <person name="Markovic C."/>
            <person name="Minx P."/>
            <person name="Feng Y."/>
            <person name="Kremitzki C."/>
            <person name="Mitreva M."/>
            <person name="Glasscock J."/>
            <person name="Wylie T."/>
            <person name="Wohldmann P."/>
            <person name="Thiru P."/>
            <person name="Nhan M.N."/>
            <person name="Pohl C.S."/>
            <person name="Smith S.M."/>
            <person name="Hou S."/>
            <person name="Nefedov M."/>
            <person name="de Jong P.J."/>
            <person name="Renfree M.B."/>
            <person name="Mardis E.R."/>
            <person name="Wilson R.K."/>
        </authorList>
    </citation>
    <scope>NUCLEOTIDE SEQUENCE [LARGE SCALE GENOMIC DNA]</scope>
    <source>
        <strain evidence="2 3">Glennie</strain>
    </source>
</reference>
<name>A0A6I8PA12_ORNAN</name>
<reference evidence="2" key="3">
    <citation type="submission" date="2025-09" db="UniProtKB">
        <authorList>
            <consortium name="Ensembl"/>
        </authorList>
    </citation>
    <scope>IDENTIFICATION</scope>
    <source>
        <strain evidence="2">Glennie</strain>
    </source>
</reference>
<feature type="compositionally biased region" description="Polar residues" evidence="1">
    <location>
        <begin position="42"/>
        <end position="54"/>
    </location>
</feature>
<dbReference type="PANTHER" id="PTHR14187">
    <property type="entry name" value="ALPHA KINASE/ELONGATION FACTOR 2 KINASE"/>
    <property type="match status" value="1"/>
</dbReference>
<dbReference type="AlphaFoldDB" id="A0A6I8PA12"/>
<dbReference type="Gene3D" id="3.30.420.40">
    <property type="match status" value="1"/>
</dbReference>
<dbReference type="PANTHER" id="PTHR14187:SF39">
    <property type="entry name" value="HEAT SHOCK 70 KDA PROTEIN 12B"/>
    <property type="match status" value="1"/>
</dbReference>
<evidence type="ECO:0000256" key="1">
    <source>
        <dbReference type="SAM" id="MobiDB-lite"/>
    </source>
</evidence>
<dbReference type="Proteomes" id="UP000002279">
    <property type="component" value="Chromosome 18"/>
</dbReference>
<dbReference type="SUPFAM" id="SSF53067">
    <property type="entry name" value="Actin-like ATPase domain"/>
    <property type="match status" value="2"/>
</dbReference>
<protein>
    <submittedName>
        <fullName evidence="2">Heat shock protein family A (Hsp70) member 12B</fullName>
    </submittedName>
</protein>
<organism evidence="2 3">
    <name type="scientific">Ornithorhynchus anatinus</name>
    <name type="common">Duckbill platypus</name>
    <dbReference type="NCBI Taxonomy" id="9258"/>
    <lineage>
        <taxon>Eukaryota</taxon>
        <taxon>Metazoa</taxon>
        <taxon>Chordata</taxon>
        <taxon>Craniata</taxon>
        <taxon>Vertebrata</taxon>
        <taxon>Euteleostomi</taxon>
        <taxon>Mammalia</taxon>
        <taxon>Monotremata</taxon>
        <taxon>Ornithorhynchidae</taxon>
        <taxon>Ornithorhynchus</taxon>
    </lineage>
</organism>
<sequence length="552" mass="61302">MLTVPEAQMHSLQISTNGNRSTTPTPPGSPRTQDSCNIAPLTPSQSPRSETRTPQPSPFSVVVAIDFGTTSSGYAFSFSNDPEAIHMMRKWEGGDPGVAHQKTPTSLLLTPDGAFHSFGYTARDYYHDLDPDEARDWLYFEKFKMKIHSTSDLTMKTELEAVNGKKMPALEVFAHALRFFKQHAVQELRDQCPALPKRNAIRWVLTVPAIWKQPAKQFMREAAYLAGLVSPEAPDELLIALEPEAASIYCRKLRLHQLVDLTCRPTTNSCVGERRSIDSSFRQAREQLRRSRHSRTFLVESGVGELWSEMQAGGPYGAVGVDLAFEQLLCGFLGADLHSHIQAKRPASWVDLTSLRSPAKRTAGPHRTNPLNISLPFSFIDFYRKHRGHNVETALRRSSVNFVTWSSQGMLRLSSEAMHELFQPTVSQIIQHIDKLMHRPEVQGVRFLFLVGGFAESAMLQRAVQAAFGGRGCRVIIPQDVGLTILKGAVLFGLDPGVVRVRRSPLTYGVGVLNKFVPGRHPTRQAAGSKRARAGALTSSRSLCPWTSPCPR</sequence>
<proteinExistence type="predicted"/>
<feature type="region of interest" description="Disordered" evidence="1">
    <location>
        <begin position="1"/>
        <end position="56"/>
    </location>
</feature>
<evidence type="ECO:0000313" key="2">
    <source>
        <dbReference type="Ensembl" id="ENSOANP00000049620.1"/>
    </source>
</evidence>
<gene>
    <name evidence="2" type="primary">HSPA12B</name>
</gene>
<dbReference type="Ensembl" id="ENSOANT00000068013.1">
    <property type="protein sequence ID" value="ENSOANP00000049620.1"/>
    <property type="gene ID" value="ENSOANG00000045591.1"/>
</dbReference>
<dbReference type="InterPro" id="IPR043129">
    <property type="entry name" value="ATPase_NBD"/>
</dbReference>
<dbReference type="InParanoid" id="A0A6I8PA12"/>
<keyword evidence="3" id="KW-1185">Reference proteome</keyword>
<reference evidence="2" key="2">
    <citation type="submission" date="2025-08" db="UniProtKB">
        <authorList>
            <consortium name="Ensembl"/>
        </authorList>
    </citation>
    <scope>IDENTIFICATION</scope>
    <source>
        <strain evidence="2">Glennie</strain>
    </source>
</reference>
<accession>A0A6I8PA12</accession>
<dbReference type="OMA" id="IYKHTME"/>
<dbReference type="GeneTree" id="ENSGT00940000159032"/>
<evidence type="ECO:0000313" key="3">
    <source>
        <dbReference type="Proteomes" id="UP000002279"/>
    </source>
</evidence>